<dbReference type="AlphaFoldDB" id="A0A224Y3T1"/>
<protein>
    <submittedName>
        <fullName evidence="1">Uncharacterized protein</fullName>
    </submittedName>
</protein>
<dbReference type="EMBL" id="GFTR01001327">
    <property type="protein sequence ID" value="JAW15099.1"/>
    <property type="molecule type" value="Transcribed_RNA"/>
</dbReference>
<name>A0A224Y3T1_9HEMI</name>
<reference evidence="1" key="1">
    <citation type="journal article" date="2018" name="PLoS Negl. Trop. Dis.">
        <title>An insight into the salivary gland and fat body transcriptome of Panstrongylus lignarius (Hemiptera: Heteroptera), the main vector of Chagas disease in Peru.</title>
        <authorList>
            <person name="Nevoa J.C."/>
            <person name="Mendes M.T."/>
            <person name="da Silva M.V."/>
            <person name="Soares S.C."/>
            <person name="Oliveira C.J.F."/>
            <person name="Ribeiro J.M.C."/>
        </authorList>
    </citation>
    <scope>NUCLEOTIDE SEQUENCE</scope>
</reference>
<organism evidence="1">
    <name type="scientific">Panstrongylus lignarius</name>
    <dbReference type="NCBI Taxonomy" id="156445"/>
    <lineage>
        <taxon>Eukaryota</taxon>
        <taxon>Metazoa</taxon>
        <taxon>Ecdysozoa</taxon>
        <taxon>Arthropoda</taxon>
        <taxon>Hexapoda</taxon>
        <taxon>Insecta</taxon>
        <taxon>Pterygota</taxon>
        <taxon>Neoptera</taxon>
        <taxon>Paraneoptera</taxon>
        <taxon>Hemiptera</taxon>
        <taxon>Heteroptera</taxon>
        <taxon>Panheteroptera</taxon>
        <taxon>Cimicomorpha</taxon>
        <taxon>Reduviidae</taxon>
        <taxon>Triatominae</taxon>
        <taxon>Panstrongylus</taxon>
    </lineage>
</organism>
<proteinExistence type="predicted"/>
<sequence length="92" mass="10306">MNIVFIFDLDILAFLGRGEFEVCHFELWPLVSGSYWNTHNSSPVITSSKKSGSLSNYPTSHGKRQLVVVFVHHSTLLAPISHKPSSCSNFQK</sequence>
<accession>A0A224Y3T1</accession>
<evidence type="ECO:0000313" key="1">
    <source>
        <dbReference type="EMBL" id="JAW15099.1"/>
    </source>
</evidence>